<gene>
    <name evidence="4" type="ORF">ZBT109_2458</name>
</gene>
<dbReference type="NCBIfam" id="TIGR01509">
    <property type="entry name" value="HAD-SF-IA-v3"/>
    <property type="match status" value="1"/>
</dbReference>
<dbReference type="InterPro" id="IPR006439">
    <property type="entry name" value="HAD-SF_hydro_IA"/>
</dbReference>
<accession>A0A348HHT6</accession>
<dbReference type="InterPro" id="IPR051400">
    <property type="entry name" value="HAD-like_hydrolase"/>
</dbReference>
<evidence type="ECO:0000313" key="5">
    <source>
        <dbReference type="Proteomes" id="UP000267342"/>
    </source>
</evidence>
<dbReference type="PANTHER" id="PTHR46470:SF4">
    <property type="entry name" value="5-AMINO-6-(5-PHOSPHO-D-RIBITYLAMINO)URACIL PHOSPHATASE YIGB"/>
    <property type="match status" value="1"/>
</dbReference>
<dbReference type="GO" id="GO:0016787">
    <property type="term" value="F:hydrolase activity"/>
    <property type="evidence" value="ECO:0007669"/>
    <property type="project" value="UniProtKB-KW"/>
</dbReference>
<dbReference type="OrthoDB" id="367448at2"/>
<reference evidence="4 5" key="1">
    <citation type="submission" date="2018-09" db="EMBL/GenBank/DDBJ databases">
        <title>Zymobacter palmae IAM14233 (=T109) whole genome analysis.</title>
        <authorList>
            <person name="Yanase H."/>
        </authorList>
    </citation>
    <scope>NUCLEOTIDE SEQUENCE [LARGE SCALE GENOMIC DNA]</scope>
    <source>
        <strain evidence="4 5">IAM14233</strain>
    </source>
</reference>
<protein>
    <submittedName>
        <fullName evidence="4">Predicted hydrolase</fullName>
    </submittedName>
</protein>
<dbReference type="Gene3D" id="3.40.50.1000">
    <property type="entry name" value="HAD superfamily/HAD-like"/>
    <property type="match status" value="1"/>
</dbReference>
<dbReference type="AlphaFoldDB" id="A0A348HHT6"/>
<dbReference type="InterPro" id="IPR036412">
    <property type="entry name" value="HAD-like_sf"/>
</dbReference>
<dbReference type="Proteomes" id="UP000267342">
    <property type="component" value="Chromosome"/>
</dbReference>
<dbReference type="SFLD" id="SFLDG01129">
    <property type="entry name" value="C1.5:_HAD__Beta-PGM__Phosphata"/>
    <property type="match status" value="1"/>
</dbReference>
<dbReference type="Pfam" id="PF00702">
    <property type="entry name" value="Hydrolase"/>
    <property type="match status" value="1"/>
</dbReference>
<evidence type="ECO:0000313" key="4">
    <source>
        <dbReference type="EMBL" id="BBG31188.1"/>
    </source>
</evidence>
<dbReference type="SUPFAM" id="SSF56784">
    <property type="entry name" value="HAD-like"/>
    <property type="match status" value="1"/>
</dbReference>
<evidence type="ECO:0000256" key="1">
    <source>
        <dbReference type="ARBA" id="ARBA00001946"/>
    </source>
</evidence>
<proteinExistence type="predicted"/>
<comment type="cofactor">
    <cofactor evidence="1">
        <name>Mg(2+)</name>
        <dbReference type="ChEBI" id="CHEBI:18420"/>
    </cofactor>
</comment>
<keyword evidence="5" id="KW-1185">Reference proteome</keyword>
<dbReference type="RefSeq" id="WP_027705217.1">
    <property type="nucleotide sequence ID" value="NZ_AP018933.1"/>
</dbReference>
<sequence length="235" mass="26731">MTIKAITFDIDDTLWDNAPVMARLEPAHYQWLDDQIHHAQRVPLDEYMRRRQAFSEAHPDVRGDHTEVRRRVLHQIVREQGIEEPLATQLTERAIHYMLALRHQIEPYEESEALLETLSKRYPLAVITNGNVDMRRLPLGRHFDAIFNAGELGMSKPSPKVFHAALAALGDDIRPEDAIHVGDSWAHDALAAHGAGMKAAWIDVHDQHHECPEGVYRLNHVRELPALLAQLNGDA</sequence>
<dbReference type="EMBL" id="AP018933">
    <property type="protein sequence ID" value="BBG31188.1"/>
    <property type="molecule type" value="Genomic_DNA"/>
</dbReference>
<evidence type="ECO:0000256" key="2">
    <source>
        <dbReference type="ARBA" id="ARBA00022801"/>
    </source>
</evidence>
<dbReference type="STRING" id="1123510.GCA_000620025_02130"/>
<dbReference type="InterPro" id="IPR023214">
    <property type="entry name" value="HAD_sf"/>
</dbReference>
<dbReference type="SFLD" id="SFLDS00003">
    <property type="entry name" value="Haloacid_Dehalogenase"/>
    <property type="match status" value="1"/>
</dbReference>
<keyword evidence="2 4" id="KW-0378">Hydrolase</keyword>
<dbReference type="GO" id="GO:0009231">
    <property type="term" value="P:riboflavin biosynthetic process"/>
    <property type="evidence" value="ECO:0007669"/>
    <property type="project" value="TreeGrafter"/>
</dbReference>
<dbReference type="PANTHER" id="PTHR46470">
    <property type="entry name" value="N-ACYLNEURAMINATE-9-PHOSPHATASE"/>
    <property type="match status" value="1"/>
</dbReference>
<evidence type="ECO:0000256" key="3">
    <source>
        <dbReference type="ARBA" id="ARBA00022842"/>
    </source>
</evidence>
<dbReference type="NCBIfam" id="TIGR01549">
    <property type="entry name" value="HAD-SF-IA-v1"/>
    <property type="match status" value="1"/>
</dbReference>
<keyword evidence="3" id="KW-0460">Magnesium</keyword>
<dbReference type="KEGG" id="zpl:ZBT109_2458"/>
<organism evidence="4 5">
    <name type="scientific">Zymobacter palmae</name>
    <dbReference type="NCBI Taxonomy" id="33074"/>
    <lineage>
        <taxon>Bacteria</taxon>
        <taxon>Pseudomonadati</taxon>
        <taxon>Pseudomonadota</taxon>
        <taxon>Gammaproteobacteria</taxon>
        <taxon>Oceanospirillales</taxon>
        <taxon>Halomonadaceae</taxon>
        <taxon>Zymobacter group</taxon>
        <taxon>Zymobacter</taxon>
    </lineage>
</organism>
<name>A0A348HHT6_9GAMM</name>
<dbReference type="Gene3D" id="1.20.120.1600">
    <property type="match status" value="1"/>
</dbReference>